<reference evidence="6 7" key="1">
    <citation type="submission" date="2019-03" db="EMBL/GenBank/DDBJ databases">
        <title>Genomic Encyclopedia of Type Strains, Phase IV (KMG-IV): sequencing the most valuable type-strain genomes for metagenomic binning, comparative biology and taxonomic classification.</title>
        <authorList>
            <person name="Goeker M."/>
        </authorList>
    </citation>
    <scope>NUCLEOTIDE SEQUENCE [LARGE SCALE GENOMIC DNA]</scope>
    <source>
        <strain evidence="6 7">DSM 45707</strain>
    </source>
</reference>
<dbReference type="Pfam" id="PF09685">
    <property type="entry name" value="MamF_MmsF"/>
    <property type="match status" value="1"/>
</dbReference>
<comment type="caution">
    <text evidence="6">The sequence shown here is derived from an EMBL/GenBank/DDBJ whole genome shotgun (WGS) entry which is preliminary data.</text>
</comment>
<sequence length="113" mass="12561">MEHSFVSNEEKFFAILCHASLILAAPILLPVIFYILKKDSTFIREHAKEALLFNIVVVIAIVIASILSAAVIGLILLPIVAIFAIICQIIAISKAKDGQMYQYPITSDWTKKF</sequence>
<keyword evidence="2 5" id="KW-0812">Transmembrane</keyword>
<evidence type="ECO:0000256" key="1">
    <source>
        <dbReference type="ARBA" id="ARBA00004141"/>
    </source>
</evidence>
<protein>
    <recommendedName>
        <fullName evidence="8">Tic20 family protein</fullName>
    </recommendedName>
</protein>
<dbReference type="Proteomes" id="UP000294937">
    <property type="component" value="Unassembled WGS sequence"/>
</dbReference>
<evidence type="ECO:0000313" key="6">
    <source>
        <dbReference type="EMBL" id="TCS94930.1"/>
    </source>
</evidence>
<accession>A0A4R3L7J3</accession>
<dbReference type="RefSeq" id="WP_131924306.1">
    <property type="nucleotide sequence ID" value="NZ_SMAG01000003.1"/>
</dbReference>
<comment type="subcellular location">
    <subcellularLocation>
        <location evidence="1">Membrane</location>
        <topology evidence="1">Multi-pass membrane protein</topology>
    </subcellularLocation>
</comment>
<feature type="transmembrane region" description="Helical" evidence="5">
    <location>
        <begin position="48"/>
        <end position="66"/>
    </location>
</feature>
<evidence type="ECO:0000256" key="3">
    <source>
        <dbReference type="ARBA" id="ARBA00022989"/>
    </source>
</evidence>
<name>A0A4R3L7J3_9BACL</name>
<dbReference type="InterPro" id="IPR019109">
    <property type="entry name" value="MamF_MmsF"/>
</dbReference>
<dbReference type="EMBL" id="SMAG01000003">
    <property type="protein sequence ID" value="TCS94930.1"/>
    <property type="molecule type" value="Genomic_DNA"/>
</dbReference>
<keyword evidence="3 5" id="KW-1133">Transmembrane helix</keyword>
<evidence type="ECO:0008006" key="8">
    <source>
        <dbReference type="Google" id="ProtNLM"/>
    </source>
</evidence>
<organism evidence="6 7">
    <name type="scientific">Hazenella coriacea</name>
    <dbReference type="NCBI Taxonomy" id="1179467"/>
    <lineage>
        <taxon>Bacteria</taxon>
        <taxon>Bacillati</taxon>
        <taxon>Bacillota</taxon>
        <taxon>Bacilli</taxon>
        <taxon>Bacillales</taxon>
        <taxon>Thermoactinomycetaceae</taxon>
        <taxon>Hazenella</taxon>
    </lineage>
</organism>
<keyword evidence="7" id="KW-1185">Reference proteome</keyword>
<feature type="transmembrane region" description="Helical" evidence="5">
    <location>
        <begin position="72"/>
        <end position="92"/>
    </location>
</feature>
<keyword evidence="4 5" id="KW-0472">Membrane</keyword>
<evidence type="ECO:0000256" key="4">
    <source>
        <dbReference type="ARBA" id="ARBA00023136"/>
    </source>
</evidence>
<dbReference type="AlphaFoldDB" id="A0A4R3L7J3"/>
<gene>
    <name evidence="6" type="ORF">EDD58_103355</name>
</gene>
<evidence type="ECO:0000313" key="7">
    <source>
        <dbReference type="Proteomes" id="UP000294937"/>
    </source>
</evidence>
<evidence type="ECO:0000256" key="2">
    <source>
        <dbReference type="ARBA" id="ARBA00022692"/>
    </source>
</evidence>
<feature type="transmembrane region" description="Helical" evidence="5">
    <location>
        <begin position="12"/>
        <end position="36"/>
    </location>
</feature>
<proteinExistence type="predicted"/>
<evidence type="ECO:0000256" key="5">
    <source>
        <dbReference type="SAM" id="Phobius"/>
    </source>
</evidence>